<feature type="domain" description="SpoVT-AbrB" evidence="2">
    <location>
        <begin position="1"/>
        <end position="46"/>
    </location>
</feature>
<sequence length="80" mass="8923">MHTTLTGKGQVTLPKALRERLRLSPGDRIEFAIEEDGRVRLWVKQGSIKRLKGLLPKPEKPVSLAEMDEAIQKGSAYGEP</sequence>
<dbReference type="SMART" id="SM00966">
    <property type="entry name" value="SpoVT_AbrB"/>
    <property type="match status" value="1"/>
</dbReference>
<dbReference type="Pfam" id="PF04014">
    <property type="entry name" value="MazE_antitoxin"/>
    <property type="match status" value="1"/>
</dbReference>
<dbReference type="SUPFAM" id="SSF89447">
    <property type="entry name" value="AbrB/MazE/MraZ-like"/>
    <property type="match status" value="1"/>
</dbReference>
<dbReference type="EMBL" id="VIFK01000021">
    <property type="protein sequence ID" value="TQF00170.1"/>
    <property type="molecule type" value="Genomic_DNA"/>
</dbReference>
<gene>
    <name evidence="3" type="ORF">FKY71_04820</name>
</gene>
<dbReference type="Proteomes" id="UP000315400">
    <property type="component" value="Unassembled WGS sequence"/>
</dbReference>
<protein>
    <submittedName>
        <fullName evidence="3">AbrB/MazE/SpoVT family DNA-binding domain-containing protein</fullName>
    </submittedName>
</protein>
<accession>A0A540VTU1</accession>
<evidence type="ECO:0000259" key="2">
    <source>
        <dbReference type="PROSITE" id="PS51740"/>
    </source>
</evidence>
<keyword evidence="1 3" id="KW-0238">DNA-binding</keyword>
<comment type="caution">
    <text evidence="3">The sequence shown here is derived from an EMBL/GenBank/DDBJ whole genome shotgun (WGS) entry which is preliminary data.</text>
</comment>
<dbReference type="InterPro" id="IPR007159">
    <property type="entry name" value="SpoVT-AbrB_dom"/>
</dbReference>
<dbReference type="Gene3D" id="2.10.260.10">
    <property type="match status" value="1"/>
</dbReference>
<name>A0A540VTU1_9GAMM</name>
<dbReference type="NCBIfam" id="TIGR01439">
    <property type="entry name" value="lp_hng_hel_AbrB"/>
    <property type="match status" value="1"/>
</dbReference>
<dbReference type="AlphaFoldDB" id="A0A540VTU1"/>
<evidence type="ECO:0000313" key="3">
    <source>
        <dbReference type="EMBL" id="TQF00170.1"/>
    </source>
</evidence>
<dbReference type="GO" id="GO:0003677">
    <property type="term" value="F:DNA binding"/>
    <property type="evidence" value="ECO:0007669"/>
    <property type="project" value="UniProtKB-UniRule"/>
</dbReference>
<reference evidence="3 4" key="1">
    <citation type="submission" date="2019-06" db="EMBL/GenBank/DDBJ databases">
        <title>Metagenome assembled Genome of Spiribacter salinus SL48-SHIP from the microbial mat of Salt Lake 48 (Novosibirsk region, Russia).</title>
        <authorList>
            <person name="Shipova A."/>
            <person name="Rozanov A.S."/>
            <person name="Bryanskaya A.V."/>
            <person name="Peltek S.E."/>
        </authorList>
    </citation>
    <scope>NUCLEOTIDE SEQUENCE [LARGE SCALE GENOMIC DNA]</scope>
    <source>
        <strain evidence="3">SL48-SHIP-2</strain>
    </source>
</reference>
<dbReference type="InterPro" id="IPR037914">
    <property type="entry name" value="SpoVT-AbrB_sf"/>
</dbReference>
<evidence type="ECO:0000313" key="4">
    <source>
        <dbReference type="Proteomes" id="UP000315400"/>
    </source>
</evidence>
<organism evidence="3 4">
    <name type="scientific">Spiribacter salinus</name>
    <dbReference type="NCBI Taxonomy" id="1335746"/>
    <lineage>
        <taxon>Bacteria</taxon>
        <taxon>Pseudomonadati</taxon>
        <taxon>Pseudomonadota</taxon>
        <taxon>Gammaproteobacteria</taxon>
        <taxon>Chromatiales</taxon>
        <taxon>Ectothiorhodospiraceae</taxon>
        <taxon>Spiribacter</taxon>
    </lineage>
</organism>
<proteinExistence type="predicted"/>
<dbReference type="PROSITE" id="PS51740">
    <property type="entry name" value="SPOVT_ABRB"/>
    <property type="match status" value="1"/>
</dbReference>
<evidence type="ECO:0000256" key="1">
    <source>
        <dbReference type="PROSITE-ProRule" id="PRU01076"/>
    </source>
</evidence>